<feature type="region of interest" description="Disordered" evidence="11">
    <location>
        <begin position="25"/>
        <end position="59"/>
    </location>
</feature>
<evidence type="ECO:0000256" key="11">
    <source>
        <dbReference type="SAM" id="MobiDB-lite"/>
    </source>
</evidence>
<dbReference type="AlphaFoldDB" id="A0A0U0ZS15"/>
<dbReference type="PROSITE" id="PS00123">
    <property type="entry name" value="ALKALINE_PHOSPHATASE"/>
    <property type="match status" value="1"/>
</dbReference>
<feature type="signal peptide" evidence="12">
    <location>
        <begin position="1"/>
        <end position="24"/>
    </location>
</feature>
<feature type="binding site" evidence="8">
    <location>
        <position position="184"/>
    </location>
    <ligand>
        <name>Mg(2+)</name>
        <dbReference type="ChEBI" id="CHEBI:18420"/>
    </ligand>
</feature>
<dbReference type="SMART" id="SM00098">
    <property type="entry name" value="alkPPc"/>
    <property type="match status" value="1"/>
</dbReference>
<comment type="cofactor">
    <cofactor evidence="8">
        <name>Mg(2+)</name>
        <dbReference type="ChEBI" id="CHEBI:18420"/>
    </cofactor>
    <text evidence="8">Binds 1 Mg(2+) ion.</text>
</comment>
<keyword evidence="12" id="KW-0732">Signal</keyword>
<organism evidence="13 14">
    <name type="scientific">Mycobacteroides abscessus</name>
    <dbReference type="NCBI Taxonomy" id="36809"/>
    <lineage>
        <taxon>Bacteria</taxon>
        <taxon>Bacillati</taxon>
        <taxon>Actinomycetota</taxon>
        <taxon>Actinomycetes</taxon>
        <taxon>Mycobacteriales</taxon>
        <taxon>Mycobacteriaceae</taxon>
        <taxon>Mycobacteroides</taxon>
    </lineage>
</organism>
<evidence type="ECO:0000256" key="12">
    <source>
        <dbReference type="SAM" id="SignalP"/>
    </source>
</evidence>
<keyword evidence="4 13" id="KW-0378">Hydrolase</keyword>
<feature type="binding site" evidence="8">
    <location>
        <position position="77"/>
    </location>
    <ligand>
        <name>Mg(2+)</name>
        <dbReference type="ChEBI" id="CHEBI:18420"/>
    </ligand>
</feature>
<dbReference type="SUPFAM" id="SSF53649">
    <property type="entry name" value="Alkaline phosphatase-like"/>
    <property type="match status" value="1"/>
</dbReference>
<gene>
    <name evidence="13" type="primary">phoA_1</name>
    <name evidence="13" type="ORF">ERS075579_04365</name>
</gene>
<sequence>MRIAHAATAVTSALTLALAPVAAAAPPSDAPEVPVGDIAKTGGANRTKGGRDGDKTADLRDSVRGRNAKNVILLIGDGMGTSEITSARNYQYGPAGTLPGLDALPITGEYTTYALTKDGPDKGKPDYVTDSAASGTGWATGTKTYNGAISVDLEGKPLDTILEIVQRQGFATGNVTTAELQDATPAVLTAHVTDRDCKGPKETLAKCAGNAVDNGGRGSISEQLVNTPRRYQPGWGRQVLCGDHHRR</sequence>
<keyword evidence="2" id="KW-0597">Phosphoprotein</keyword>
<comment type="similarity">
    <text evidence="1 10">Belongs to the alkaline phosphatase family.</text>
</comment>
<reference evidence="13 14" key="1">
    <citation type="submission" date="2015-03" db="EMBL/GenBank/DDBJ databases">
        <authorList>
            <person name="Murphy D."/>
        </authorList>
    </citation>
    <scope>NUCLEOTIDE SEQUENCE [LARGE SCALE GENOMIC DNA]</scope>
    <source>
        <strain evidence="13 14">PAP088</strain>
    </source>
</reference>
<comment type="cofactor">
    <cofactor evidence="8">
        <name>Zn(2+)</name>
        <dbReference type="ChEBI" id="CHEBI:29105"/>
    </cofactor>
    <text evidence="8">Binds 2 Zn(2+) ions.</text>
</comment>
<keyword evidence="6 8" id="KW-0460">Magnesium</keyword>
<evidence type="ECO:0000256" key="6">
    <source>
        <dbReference type="ARBA" id="ARBA00022842"/>
    </source>
</evidence>
<keyword evidence="9" id="KW-1015">Disulfide bond</keyword>
<dbReference type="InterPro" id="IPR018299">
    <property type="entry name" value="Alkaline_phosphatase_AS"/>
</dbReference>
<dbReference type="Gene3D" id="3.40.720.10">
    <property type="entry name" value="Alkaline Phosphatase, subunit A"/>
    <property type="match status" value="1"/>
</dbReference>
<keyword evidence="5 8" id="KW-0862">Zinc</keyword>
<dbReference type="PRINTS" id="PR00113">
    <property type="entry name" value="ALKPHPHTASE"/>
</dbReference>
<dbReference type="InterPro" id="IPR017850">
    <property type="entry name" value="Alkaline_phosphatase_core_sf"/>
</dbReference>
<evidence type="ECO:0000256" key="7">
    <source>
        <dbReference type="PIRSR" id="PIRSR601952-1"/>
    </source>
</evidence>
<evidence type="ECO:0000256" key="4">
    <source>
        <dbReference type="ARBA" id="ARBA00022801"/>
    </source>
</evidence>
<evidence type="ECO:0000256" key="3">
    <source>
        <dbReference type="ARBA" id="ARBA00022723"/>
    </source>
</evidence>
<evidence type="ECO:0000313" key="14">
    <source>
        <dbReference type="Proteomes" id="UP000045782"/>
    </source>
</evidence>
<feature type="binding site" evidence="8">
    <location>
        <position position="182"/>
    </location>
    <ligand>
        <name>Mg(2+)</name>
        <dbReference type="ChEBI" id="CHEBI:18420"/>
    </ligand>
</feature>
<dbReference type="Pfam" id="PF00245">
    <property type="entry name" value="Alk_phosphatase"/>
    <property type="match status" value="1"/>
</dbReference>
<proteinExistence type="inferred from homology"/>
<feature type="disulfide bond" evidence="9">
    <location>
        <begin position="197"/>
        <end position="207"/>
    </location>
</feature>
<evidence type="ECO:0000256" key="9">
    <source>
        <dbReference type="PIRSR" id="PIRSR601952-3"/>
    </source>
</evidence>
<dbReference type="InterPro" id="IPR001952">
    <property type="entry name" value="Alkaline_phosphatase"/>
</dbReference>
<evidence type="ECO:0000256" key="1">
    <source>
        <dbReference type="ARBA" id="ARBA00005984"/>
    </source>
</evidence>
<protein>
    <submittedName>
        <fullName evidence="13">Probable alkaline phosphatase</fullName>
        <ecNumber evidence="13">3.1.3.1</ecNumber>
    </submittedName>
</protein>
<evidence type="ECO:0000313" key="13">
    <source>
        <dbReference type="EMBL" id="CPV68129.1"/>
    </source>
</evidence>
<dbReference type="GO" id="GO:0046872">
    <property type="term" value="F:metal ion binding"/>
    <property type="evidence" value="ECO:0007669"/>
    <property type="project" value="UniProtKB-KW"/>
</dbReference>
<feature type="compositionally biased region" description="Basic and acidic residues" evidence="11">
    <location>
        <begin position="49"/>
        <end position="59"/>
    </location>
</feature>
<name>A0A0U0ZS15_9MYCO</name>
<dbReference type="PANTHER" id="PTHR11596:SF5">
    <property type="entry name" value="ALKALINE PHOSPHATASE"/>
    <property type="match status" value="1"/>
</dbReference>
<evidence type="ECO:0000256" key="2">
    <source>
        <dbReference type="ARBA" id="ARBA00022553"/>
    </source>
</evidence>
<feature type="active site" description="Phosphoserine intermediate" evidence="7">
    <location>
        <position position="131"/>
    </location>
</feature>
<evidence type="ECO:0000256" key="10">
    <source>
        <dbReference type="RuleBase" id="RU003946"/>
    </source>
</evidence>
<accession>A0A0U0ZS15</accession>
<keyword evidence="3 8" id="KW-0479">Metal-binding</keyword>
<evidence type="ECO:0000256" key="5">
    <source>
        <dbReference type="ARBA" id="ARBA00022833"/>
    </source>
</evidence>
<feature type="binding site" evidence="8">
    <location>
        <position position="77"/>
    </location>
    <ligand>
        <name>Zn(2+)</name>
        <dbReference type="ChEBI" id="CHEBI:29105"/>
        <label>2</label>
    </ligand>
</feature>
<dbReference type="GO" id="GO:0004035">
    <property type="term" value="F:alkaline phosphatase activity"/>
    <property type="evidence" value="ECO:0007669"/>
    <property type="project" value="UniProtKB-EC"/>
</dbReference>
<dbReference type="EMBL" id="CSWP01000010">
    <property type="protein sequence ID" value="CPV68129.1"/>
    <property type="molecule type" value="Genomic_DNA"/>
</dbReference>
<dbReference type="EC" id="3.1.3.1" evidence="13"/>
<dbReference type="PANTHER" id="PTHR11596">
    <property type="entry name" value="ALKALINE PHOSPHATASE"/>
    <property type="match status" value="1"/>
</dbReference>
<dbReference type="Proteomes" id="UP000045782">
    <property type="component" value="Unassembled WGS sequence"/>
</dbReference>
<evidence type="ECO:0000256" key="8">
    <source>
        <dbReference type="PIRSR" id="PIRSR601952-2"/>
    </source>
</evidence>
<feature type="chain" id="PRO_5006706063" evidence="12">
    <location>
        <begin position="25"/>
        <end position="247"/>
    </location>
</feature>